<evidence type="ECO:0000256" key="6">
    <source>
        <dbReference type="ARBA" id="ARBA00022927"/>
    </source>
</evidence>
<keyword evidence="14" id="KW-1185">Reference proteome</keyword>
<keyword evidence="6" id="KW-0653">Protein transport</keyword>
<keyword evidence="9" id="KW-0496">Mitochondrion</keyword>
<evidence type="ECO:0000313" key="14">
    <source>
        <dbReference type="Proteomes" id="UP001152607"/>
    </source>
</evidence>
<keyword evidence="5" id="KW-1000">Mitochondrion outer membrane</keyword>
<keyword evidence="4" id="KW-0812">Transmembrane</keyword>
<evidence type="ECO:0000313" key="13">
    <source>
        <dbReference type="EMBL" id="CAI6332662.1"/>
    </source>
</evidence>
<organism evidence="13 14">
    <name type="scientific">Periconia digitata</name>
    <dbReference type="NCBI Taxonomy" id="1303443"/>
    <lineage>
        <taxon>Eukaryota</taxon>
        <taxon>Fungi</taxon>
        <taxon>Dikarya</taxon>
        <taxon>Ascomycota</taxon>
        <taxon>Pezizomycotina</taxon>
        <taxon>Dothideomycetes</taxon>
        <taxon>Pleosporomycetidae</taxon>
        <taxon>Pleosporales</taxon>
        <taxon>Massarineae</taxon>
        <taxon>Periconiaceae</taxon>
        <taxon>Periconia</taxon>
    </lineage>
</organism>
<evidence type="ECO:0000256" key="9">
    <source>
        <dbReference type="ARBA" id="ARBA00023128"/>
    </source>
</evidence>
<comment type="subcellular location">
    <subcellularLocation>
        <location evidence="1">Mitochondrion outer membrane</location>
        <topology evidence="1">Single-pass membrane protein</topology>
    </subcellularLocation>
</comment>
<evidence type="ECO:0000256" key="3">
    <source>
        <dbReference type="ARBA" id="ARBA00022448"/>
    </source>
</evidence>
<dbReference type="AlphaFoldDB" id="A0A9W4XTV9"/>
<name>A0A9W4XTV9_9PLEO</name>
<evidence type="ECO:0000256" key="2">
    <source>
        <dbReference type="ARBA" id="ARBA00009874"/>
    </source>
</evidence>
<keyword evidence="10" id="KW-0472">Membrane</keyword>
<proteinExistence type="inferred from homology"/>
<dbReference type="PANTHER" id="PTHR12504">
    <property type="entry name" value="MITOCHONDRIAL IMPORT RECEPTOR SUBUNIT TOM22"/>
    <property type="match status" value="1"/>
</dbReference>
<sequence length="212" mass="23542">MVKLEEVVDEEFMRQQEGPHDEDEWDTDSESDTSSIFSGPPSESLGERLSALQDIVPASTRRSISSKYNTASSWVKSGLLLGGKTLWVVSTSALLLGVPWALAYSEEQMIMEQERAEMMNQRAQNEVFHGSWCSCAFQWRSGFLVDGIYPVGCIDEGDVYSAILGLFYYCCVIGIGLEGEEARHSSHDDWRVVHKTVGGHAGTCMIGFSRLN</sequence>
<accession>A0A9W4XTV9</accession>
<protein>
    <recommendedName>
        <fullName evidence="15">Mitochondrial import receptor subunit tom22</fullName>
    </recommendedName>
</protein>
<keyword evidence="8" id="KW-0811">Translocation</keyword>
<dbReference type="CDD" id="cd22884">
    <property type="entry name" value="TOM22"/>
    <property type="match status" value="1"/>
</dbReference>
<dbReference type="EMBL" id="CAOQHR010000003">
    <property type="protein sequence ID" value="CAI6332662.1"/>
    <property type="molecule type" value="Genomic_DNA"/>
</dbReference>
<feature type="compositionally biased region" description="Basic and acidic residues" evidence="12">
    <location>
        <begin position="1"/>
        <end position="19"/>
    </location>
</feature>
<gene>
    <name evidence="13" type="ORF">PDIGIT_LOCUS5690</name>
</gene>
<dbReference type="GO" id="GO:0006886">
    <property type="term" value="P:intracellular protein transport"/>
    <property type="evidence" value="ECO:0007669"/>
    <property type="project" value="InterPro"/>
</dbReference>
<evidence type="ECO:0000256" key="4">
    <source>
        <dbReference type="ARBA" id="ARBA00022692"/>
    </source>
</evidence>
<comment type="caution">
    <text evidence="13">The sequence shown here is derived from an EMBL/GenBank/DDBJ whole genome shotgun (WGS) entry which is preliminary data.</text>
</comment>
<dbReference type="GO" id="GO:0005741">
    <property type="term" value="C:mitochondrial outer membrane"/>
    <property type="evidence" value="ECO:0007669"/>
    <property type="project" value="UniProtKB-SubCell"/>
</dbReference>
<evidence type="ECO:0000256" key="10">
    <source>
        <dbReference type="ARBA" id="ARBA00023136"/>
    </source>
</evidence>
<evidence type="ECO:0000256" key="5">
    <source>
        <dbReference type="ARBA" id="ARBA00022787"/>
    </source>
</evidence>
<evidence type="ECO:0000256" key="1">
    <source>
        <dbReference type="ARBA" id="ARBA00004572"/>
    </source>
</evidence>
<dbReference type="PANTHER" id="PTHR12504:SF0">
    <property type="entry name" value="MITOCHONDRIAL IMPORT RECEPTOR SUBUNIT TOM22 HOMOLOG"/>
    <property type="match status" value="1"/>
</dbReference>
<comment type="similarity">
    <text evidence="2">Belongs to the Tom22 family.</text>
</comment>
<evidence type="ECO:0000256" key="11">
    <source>
        <dbReference type="ARBA" id="ARBA00023170"/>
    </source>
</evidence>
<keyword evidence="7" id="KW-1133">Transmembrane helix</keyword>
<dbReference type="Proteomes" id="UP001152607">
    <property type="component" value="Unassembled WGS sequence"/>
</dbReference>
<evidence type="ECO:0000256" key="12">
    <source>
        <dbReference type="SAM" id="MobiDB-lite"/>
    </source>
</evidence>
<feature type="region of interest" description="Disordered" evidence="12">
    <location>
        <begin position="1"/>
        <end position="45"/>
    </location>
</feature>
<keyword evidence="11" id="KW-0675">Receptor</keyword>
<feature type="compositionally biased region" description="Acidic residues" evidence="12">
    <location>
        <begin position="20"/>
        <end position="31"/>
    </location>
</feature>
<dbReference type="InterPro" id="IPR005683">
    <property type="entry name" value="Tom22"/>
</dbReference>
<dbReference type="OrthoDB" id="10016939at2759"/>
<reference evidence="13" key="1">
    <citation type="submission" date="2023-01" db="EMBL/GenBank/DDBJ databases">
        <authorList>
            <person name="Van Ghelder C."/>
            <person name="Rancurel C."/>
        </authorList>
    </citation>
    <scope>NUCLEOTIDE SEQUENCE</scope>
    <source>
        <strain evidence="13">CNCM I-4278</strain>
    </source>
</reference>
<keyword evidence="3" id="KW-0813">Transport</keyword>
<evidence type="ECO:0000256" key="7">
    <source>
        <dbReference type="ARBA" id="ARBA00022989"/>
    </source>
</evidence>
<evidence type="ECO:0000256" key="8">
    <source>
        <dbReference type="ARBA" id="ARBA00023010"/>
    </source>
</evidence>
<evidence type="ECO:0008006" key="15">
    <source>
        <dbReference type="Google" id="ProtNLM"/>
    </source>
</evidence>
<dbReference type="Pfam" id="PF04281">
    <property type="entry name" value="Tom22"/>
    <property type="match status" value="1"/>
</dbReference>